<protein>
    <submittedName>
        <fullName evidence="5">Putative intracellular protease/amidase</fullName>
    </submittedName>
</protein>
<dbReference type="GO" id="GO:0019243">
    <property type="term" value="P:methylglyoxal catabolic process to D-lactate via S-lactoyl-glutathione"/>
    <property type="evidence" value="ECO:0007669"/>
    <property type="project" value="TreeGrafter"/>
</dbReference>
<evidence type="ECO:0000259" key="4">
    <source>
        <dbReference type="Pfam" id="PF01965"/>
    </source>
</evidence>
<dbReference type="GO" id="GO:0019172">
    <property type="term" value="F:glyoxalase III activity"/>
    <property type="evidence" value="ECO:0007669"/>
    <property type="project" value="TreeGrafter"/>
</dbReference>
<keyword evidence="5" id="KW-0645">Protease</keyword>
<reference evidence="5 6" key="1">
    <citation type="submission" date="2016-10" db="EMBL/GenBank/DDBJ databases">
        <authorList>
            <person name="de Groot N.N."/>
        </authorList>
    </citation>
    <scope>NUCLEOTIDE SEQUENCE [LARGE SCALE GENOMIC DNA]</scope>
    <source>
        <strain evidence="5 6">DSM 16859</strain>
    </source>
</reference>
<dbReference type="AlphaFoldDB" id="A0A1H9SJ17"/>
<evidence type="ECO:0000256" key="2">
    <source>
        <dbReference type="ARBA" id="ARBA00023239"/>
    </source>
</evidence>
<keyword evidence="1" id="KW-0346">Stress response</keyword>
<proteinExistence type="inferred from homology"/>
<evidence type="ECO:0000256" key="3">
    <source>
        <dbReference type="ARBA" id="ARBA00038493"/>
    </source>
</evidence>
<keyword evidence="6" id="KW-1185">Reference proteome</keyword>
<dbReference type="RefSeq" id="WP_091969700.1">
    <property type="nucleotide sequence ID" value="NZ_FOGZ01000013.1"/>
</dbReference>
<dbReference type="InterPro" id="IPR029062">
    <property type="entry name" value="Class_I_gatase-like"/>
</dbReference>
<dbReference type="GO" id="GO:0008233">
    <property type="term" value="F:peptidase activity"/>
    <property type="evidence" value="ECO:0007669"/>
    <property type="project" value="UniProtKB-KW"/>
</dbReference>
<keyword evidence="5" id="KW-0378">Hydrolase</keyword>
<comment type="similarity">
    <text evidence="3">Belongs to the peptidase C56 family. HSP31-like subfamily.</text>
</comment>
<dbReference type="GO" id="GO:0005737">
    <property type="term" value="C:cytoplasm"/>
    <property type="evidence" value="ECO:0007669"/>
    <property type="project" value="TreeGrafter"/>
</dbReference>
<dbReference type="GO" id="GO:0006508">
    <property type="term" value="P:proteolysis"/>
    <property type="evidence" value="ECO:0007669"/>
    <property type="project" value="UniProtKB-KW"/>
</dbReference>
<keyword evidence="2" id="KW-0456">Lyase</keyword>
<name>A0A1H9SJ17_9ACTN</name>
<gene>
    <name evidence="5" type="ORF">SAMN05443377_11372</name>
</gene>
<dbReference type="Pfam" id="PF01965">
    <property type="entry name" value="DJ-1_PfpI"/>
    <property type="match status" value="1"/>
</dbReference>
<dbReference type="PANTHER" id="PTHR48094:SF11">
    <property type="entry name" value="GLUTATHIONE-INDEPENDENT GLYOXALASE HSP31-RELATED"/>
    <property type="match status" value="1"/>
</dbReference>
<dbReference type="PANTHER" id="PTHR48094">
    <property type="entry name" value="PROTEIN/NUCLEIC ACID DEGLYCASE DJ-1-RELATED"/>
    <property type="match status" value="1"/>
</dbReference>
<dbReference type="SUPFAM" id="SSF52317">
    <property type="entry name" value="Class I glutamine amidotransferase-like"/>
    <property type="match status" value="1"/>
</dbReference>
<dbReference type="InterPro" id="IPR050325">
    <property type="entry name" value="Prot/Nucl_acid_deglycase"/>
</dbReference>
<evidence type="ECO:0000313" key="5">
    <source>
        <dbReference type="EMBL" id="SER84947.1"/>
    </source>
</evidence>
<dbReference type="OrthoDB" id="9792284at2"/>
<organism evidence="5 6">
    <name type="scientific">Propionibacterium cyclohexanicum</name>
    <dbReference type="NCBI Taxonomy" id="64702"/>
    <lineage>
        <taxon>Bacteria</taxon>
        <taxon>Bacillati</taxon>
        <taxon>Actinomycetota</taxon>
        <taxon>Actinomycetes</taxon>
        <taxon>Propionibacteriales</taxon>
        <taxon>Propionibacteriaceae</taxon>
        <taxon>Propionibacterium</taxon>
    </lineage>
</organism>
<dbReference type="InterPro" id="IPR002818">
    <property type="entry name" value="DJ-1/PfpI"/>
</dbReference>
<dbReference type="Proteomes" id="UP000198815">
    <property type="component" value="Unassembled WGS sequence"/>
</dbReference>
<dbReference type="CDD" id="cd03141">
    <property type="entry name" value="GATase1_Hsp31_like"/>
    <property type="match status" value="1"/>
</dbReference>
<feature type="domain" description="DJ-1/PfpI" evidence="4">
    <location>
        <begin position="28"/>
        <end position="152"/>
    </location>
</feature>
<dbReference type="STRING" id="64702.SAMN05443377_11372"/>
<dbReference type="Gene3D" id="3.40.50.880">
    <property type="match status" value="1"/>
</dbReference>
<evidence type="ECO:0000313" key="6">
    <source>
        <dbReference type="Proteomes" id="UP000198815"/>
    </source>
</evidence>
<sequence length="244" mass="25455">MSSILFIMTAADHWDLADGSSHPTGFWAEEAVVPLEAFLAAGHEVVVATPGGVVPPVDEASLATSDDSDTPGRPDGEHLRKAIVSSEQLTHPIPLDQVDLDRFAAVFVPGGHGPMQDLAVDPLSGNLLTRALDAGLLVSVVCHGPAALLAATREDGTNAFAGYRLAAFTNAEEDLGGLATKARWLLHDRLRAAGLRVDTGTPYKPHTASDRTLLSGQNPASSSAVADLVLERLAPGRRNGPGQP</sequence>
<dbReference type="EMBL" id="FOGZ01000013">
    <property type="protein sequence ID" value="SER84947.1"/>
    <property type="molecule type" value="Genomic_DNA"/>
</dbReference>
<accession>A0A1H9SJ17</accession>
<evidence type="ECO:0000256" key="1">
    <source>
        <dbReference type="ARBA" id="ARBA00023016"/>
    </source>
</evidence>